<dbReference type="EMBL" id="VCAZ01000056">
    <property type="protein sequence ID" value="TSN39305.1"/>
    <property type="molecule type" value="Genomic_DNA"/>
</dbReference>
<evidence type="ECO:0000256" key="1">
    <source>
        <dbReference type="SAM" id="MobiDB-lite"/>
    </source>
</evidence>
<comment type="caution">
    <text evidence="2">The sequence shown here is derived from an EMBL/GenBank/DDBJ whole genome shotgun (WGS) entry which is preliminary data.</text>
</comment>
<dbReference type="AlphaFoldDB" id="A0A556U6V6"/>
<accession>A0A556U6V6</accession>
<organism evidence="2 3">
    <name type="scientific">Bagarius yarrelli</name>
    <name type="common">Goonch</name>
    <name type="synonym">Bagrus yarrelli</name>
    <dbReference type="NCBI Taxonomy" id="175774"/>
    <lineage>
        <taxon>Eukaryota</taxon>
        <taxon>Metazoa</taxon>
        <taxon>Chordata</taxon>
        <taxon>Craniata</taxon>
        <taxon>Vertebrata</taxon>
        <taxon>Euteleostomi</taxon>
        <taxon>Actinopterygii</taxon>
        <taxon>Neopterygii</taxon>
        <taxon>Teleostei</taxon>
        <taxon>Ostariophysi</taxon>
        <taxon>Siluriformes</taxon>
        <taxon>Sisoridae</taxon>
        <taxon>Sisorinae</taxon>
        <taxon>Bagarius</taxon>
    </lineage>
</organism>
<dbReference type="Proteomes" id="UP000319801">
    <property type="component" value="Unassembled WGS sequence"/>
</dbReference>
<feature type="region of interest" description="Disordered" evidence="1">
    <location>
        <begin position="44"/>
        <end position="76"/>
    </location>
</feature>
<proteinExistence type="predicted"/>
<evidence type="ECO:0000313" key="3">
    <source>
        <dbReference type="Proteomes" id="UP000319801"/>
    </source>
</evidence>
<reference evidence="2 3" key="1">
    <citation type="journal article" date="2019" name="Genome Biol. Evol.">
        <title>Whole-Genome Sequencing of the Giant Devil Catfish, Bagarius yarrelli.</title>
        <authorList>
            <person name="Jiang W."/>
            <person name="Lv Y."/>
            <person name="Cheng L."/>
            <person name="Yang K."/>
            <person name="Chao B."/>
            <person name="Wang X."/>
            <person name="Li Y."/>
            <person name="Pan X."/>
            <person name="You X."/>
            <person name="Zhang Y."/>
            <person name="Yang J."/>
            <person name="Li J."/>
            <person name="Zhang X."/>
            <person name="Liu S."/>
            <person name="Sun C."/>
            <person name="Yang J."/>
            <person name="Shi Q."/>
        </authorList>
    </citation>
    <scope>NUCLEOTIDE SEQUENCE [LARGE SCALE GENOMIC DNA]</scope>
    <source>
        <strain evidence="2">JWS20170419001</strain>
        <tissue evidence="2">Muscle</tissue>
    </source>
</reference>
<keyword evidence="3" id="KW-1185">Reference proteome</keyword>
<protein>
    <submittedName>
        <fullName evidence="2">Uncharacterized protein</fullName>
    </submittedName>
</protein>
<gene>
    <name evidence="2" type="ORF">Baya_9160</name>
</gene>
<evidence type="ECO:0000313" key="2">
    <source>
        <dbReference type="EMBL" id="TSN39305.1"/>
    </source>
</evidence>
<name>A0A556U6V6_BAGYA</name>
<sequence length="86" mass="9430">MLKVRAASQNRKSPARALPAIWECLWPEALPACGTRKLKRLLSQMATPKPRPSVSKPERKVSGSRAKVSHNNKGETGYSAFLNCLG</sequence>